<dbReference type="Pfam" id="PF00814">
    <property type="entry name" value="TsaD"/>
    <property type="match status" value="1"/>
</dbReference>
<accession>A0A2A2A5S7</accession>
<dbReference type="InterPro" id="IPR043129">
    <property type="entry name" value="ATPase_NBD"/>
</dbReference>
<sequence length="239" mass="25738">MNLLAFDTSTDMLSIAVQAGDQIWQVQQAGGAQSSKTLLPQVLELLQQAGLELAHLNAIVYGCGPGAFTGLRTSCAAAQGLAWGSGVPTLPVDSLQAIAELARAEHGAERVMAVLDARMQEVYVAPYRWHWTGQPGQEAGTGHWQREAEILALPPHALQLPPGYVLAGNALTAYPEAFAHHTAPHYHARPTAQAMLRLAPMLIARNGLQTAMDVAPLYIRDKVAQTTQERLQTRLRGQS</sequence>
<name>A0A2A2A5S7_9BURK</name>
<feature type="domain" description="Gcp-like" evidence="1">
    <location>
        <begin position="33"/>
        <end position="128"/>
    </location>
</feature>
<dbReference type="EMBL" id="NSJF01000006">
    <property type="protein sequence ID" value="PAT33845.1"/>
    <property type="molecule type" value="Genomic_DNA"/>
</dbReference>
<dbReference type="Proteomes" id="UP000217999">
    <property type="component" value="Unassembled WGS sequence"/>
</dbReference>
<dbReference type="PANTHER" id="PTHR11735:SF11">
    <property type="entry name" value="TRNA THREONYLCARBAMOYLADENOSINE BIOSYNTHESIS PROTEIN TSAB"/>
    <property type="match status" value="1"/>
</dbReference>
<comment type="caution">
    <text evidence="2">The sequence shown here is derived from an EMBL/GenBank/DDBJ whole genome shotgun (WGS) entry which is preliminary data.</text>
</comment>
<dbReference type="SUPFAM" id="SSF53067">
    <property type="entry name" value="Actin-like ATPase domain"/>
    <property type="match status" value="2"/>
</dbReference>
<dbReference type="Gene3D" id="3.30.420.40">
    <property type="match status" value="2"/>
</dbReference>
<gene>
    <name evidence="2" type="primary">tsaB</name>
    <name evidence="2" type="ORF">CK620_11950</name>
</gene>
<evidence type="ECO:0000313" key="3">
    <source>
        <dbReference type="Proteomes" id="UP000217999"/>
    </source>
</evidence>
<dbReference type="CDD" id="cd24032">
    <property type="entry name" value="ASKHA_NBD_TsaB"/>
    <property type="match status" value="1"/>
</dbReference>
<reference evidence="2 3" key="1">
    <citation type="submission" date="2017-08" db="EMBL/GenBank/DDBJ databases">
        <title>WGS of Clinical strains of the CDC Group NO-1 linked to zoonotic infections in humans.</title>
        <authorList>
            <person name="Bernier A.-M."/>
            <person name="Bernard K."/>
        </authorList>
    </citation>
    <scope>NUCLEOTIDE SEQUENCE [LARGE SCALE GENOMIC DNA]</scope>
    <source>
        <strain evidence="2 3">NML03-0146</strain>
    </source>
</reference>
<dbReference type="PANTHER" id="PTHR11735">
    <property type="entry name" value="TRNA N6-ADENOSINE THREONYLCARBAMOYLTRANSFERASE"/>
    <property type="match status" value="1"/>
</dbReference>
<organism evidence="2 3">
    <name type="scientific">Vandammella animalimorsus</name>
    <dbReference type="NCBI Taxonomy" id="2029117"/>
    <lineage>
        <taxon>Bacteria</taxon>
        <taxon>Pseudomonadati</taxon>
        <taxon>Pseudomonadota</taxon>
        <taxon>Betaproteobacteria</taxon>
        <taxon>Burkholderiales</taxon>
        <taxon>Comamonadaceae</taxon>
        <taxon>Vandammella</taxon>
    </lineage>
</organism>
<dbReference type="RefSeq" id="WP_095550471.1">
    <property type="nucleotide sequence ID" value="NZ_NSJF01000006.1"/>
</dbReference>
<dbReference type="GO" id="GO:0016740">
    <property type="term" value="F:transferase activity"/>
    <property type="evidence" value="ECO:0007669"/>
    <property type="project" value="UniProtKB-KW"/>
</dbReference>
<evidence type="ECO:0000259" key="1">
    <source>
        <dbReference type="Pfam" id="PF00814"/>
    </source>
</evidence>
<dbReference type="GO" id="GO:0002949">
    <property type="term" value="P:tRNA threonylcarbamoyladenosine modification"/>
    <property type="evidence" value="ECO:0007669"/>
    <property type="project" value="InterPro"/>
</dbReference>
<dbReference type="InterPro" id="IPR022496">
    <property type="entry name" value="T6A_TsaB"/>
</dbReference>
<dbReference type="GO" id="GO:0005829">
    <property type="term" value="C:cytosol"/>
    <property type="evidence" value="ECO:0007669"/>
    <property type="project" value="TreeGrafter"/>
</dbReference>
<dbReference type="NCBIfam" id="TIGR03725">
    <property type="entry name" value="T6A_YeaZ"/>
    <property type="match status" value="1"/>
</dbReference>
<dbReference type="AlphaFoldDB" id="A0A2A2A5S7"/>
<keyword evidence="2" id="KW-0808">Transferase</keyword>
<dbReference type="InterPro" id="IPR000905">
    <property type="entry name" value="Gcp-like_dom"/>
</dbReference>
<proteinExistence type="predicted"/>
<protein>
    <submittedName>
        <fullName evidence="2">tRNA (Adenosine(37)-N6)-threonylcarbamoyltransferase complex dimerization subunit type 1 TsaB</fullName>
    </submittedName>
</protein>
<evidence type="ECO:0000313" key="2">
    <source>
        <dbReference type="EMBL" id="PAT33845.1"/>
    </source>
</evidence>